<reference evidence="2 3" key="1">
    <citation type="submission" date="2005-09" db="EMBL/GenBank/DDBJ databases">
        <authorList>
            <person name="Mural R.J."/>
            <person name="Li P.W."/>
            <person name="Adams M.D."/>
            <person name="Amanatides P.G."/>
            <person name="Baden-Tillson H."/>
            <person name="Barnstead M."/>
            <person name="Chin S.H."/>
            <person name="Dew I."/>
            <person name="Evans C.A."/>
            <person name="Ferriera S."/>
            <person name="Flanigan M."/>
            <person name="Fosler C."/>
            <person name="Glodek A."/>
            <person name="Gu Z."/>
            <person name="Holt R.A."/>
            <person name="Jennings D."/>
            <person name="Kraft C.L."/>
            <person name="Lu F."/>
            <person name="Nguyen T."/>
            <person name="Nusskern D.R."/>
            <person name="Pfannkoch C.M."/>
            <person name="Sitter C."/>
            <person name="Sutton G.G."/>
            <person name="Venter J.C."/>
            <person name="Wang Z."/>
            <person name="Woodage T."/>
            <person name="Zheng X.H."/>
            <person name="Zhong F."/>
        </authorList>
    </citation>
    <scope>NUCLEOTIDE SEQUENCE [LARGE SCALE GENOMIC DNA]</scope>
    <source>
        <strain>BN</strain>
        <strain evidence="3">Sprague-Dawley</strain>
    </source>
</reference>
<proteinExistence type="predicted"/>
<dbReference type="AlphaFoldDB" id="A6JEW9"/>
<gene>
    <name evidence="2" type="ORF">rCG_37709</name>
</gene>
<evidence type="ECO:0000313" key="3">
    <source>
        <dbReference type="Proteomes" id="UP000234681"/>
    </source>
</evidence>
<dbReference type="Proteomes" id="UP000234681">
    <property type="component" value="Chromosome 3"/>
</dbReference>
<sequence length="38" mass="4859">MQLNHQNSQSMRILLTRTSLSYMLFYHSFYFKWRFLLR</sequence>
<keyword evidence="1" id="KW-1133">Transmembrane helix</keyword>
<evidence type="ECO:0000256" key="1">
    <source>
        <dbReference type="SAM" id="Phobius"/>
    </source>
</evidence>
<evidence type="ECO:0000313" key="2">
    <source>
        <dbReference type="EMBL" id="EDM00492.1"/>
    </source>
</evidence>
<keyword evidence="1" id="KW-0472">Membrane</keyword>
<accession>A6JEW9</accession>
<name>A6JEW9_RAT</name>
<feature type="transmembrane region" description="Helical" evidence="1">
    <location>
        <begin position="12"/>
        <end position="31"/>
    </location>
</feature>
<organism evidence="2 3">
    <name type="scientific">Rattus norvegicus</name>
    <name type="common">Rat</name>
    <dbReference type="NCBI Taxonomy" id="10116"/>
    <lineage>
        <taxon>Eukaryota</taxon>
        <taxon>Metazoa</taxon>
        <taxon>Chordata</taxon>
        <taxon>Craniata</taxon>
        <taxon>Vertebrata</taxon>
        <taxon>Euteleostomi</taxon>
        <taxon>Mammalia</taxon>
        <taxon>Eutheria</taxon>
        <taxon>Euarchontoglires</taxon>
        <taxon>Glires</taxon>
        <taxon>Rodentia</taxon>
        <taxon>Myomorpha</taxon>
        <taxon>Muroidea</taxon>
        <taxon>Muridae</taxon>
        <taxon>Murinae</taxon>
        <taxon>Rattus</taxon>
    </lineage>
</organism>
<keyword evidence="1" id="KW-0812">Transmembrane</keyword>
<protein>
    <submittedName>
        <fullName evidence="2">RCG37709</fullName>
    </submittedName>
</protein>
<dbReference type="EMBL" id="CH473983">
    <property type="protein sequence ID" value="EDM00492.1"/>
    <property type="molecule type" value="Genomic_DNA"/>
</dbReference>